<dbReference type="Gene3D" id="2.130.10.10">
    <property type="entry name" value="YVTN repeat-like/Quinoprotein amine dehydrogenase"/>
    <property type="match status" value="1"/>
</dbReference>
<dbReference type="EMBL" id="SDRB02007212">
    <property type="protein sequence ID" value="THG11492.1"/>
    <property type="molecule type" value="Genomic_DNA"/>
</dbReference>
<proteinExistence type="predicted"/>
<dbReference type="InterPro" id="IPR015943">
    <property type="entry name" value="WD40/YVTN_repeat-like_dom_sf"/>
</dbReference>
<dbReference type="InterPro" id="IPR052208">
    <property type="entry name" value="DmX-like/RAVE_component"/>
</dbReference>
<dbReference type="PROSITE" id="PS50082">
    <property type="entry name" value="WD_REPEATS_2"/>
    <property type="match status" value="1"/>
</dbReference>
<evidence type="ECO:0000313" key="5">
    <source>
        <dbReference type="Proteomes" id="UP000306102"/>
    </source>
</evidence>
<dbReference type="PROSITE" id="PS50294">
    <property type="entry name" value="WD_REPEATS_REGION"/>
    <property type="match status" value="1"/>
</dbReference>
<feature type="region of interest" description="Disordered" evidence="2">
    <location>
        <begin position="57"/>
        <end position="137"/>
    </location>
</feature>
<dbReference type="InterPro" id="IPR001680">
    <property type="entry name" value="WD40_rpt"/>
</dbReference>
<comment type="caution">
    <text evidence="4">The sequence shown here is derived from an EMBL/GenBank/DDBJ whole genome shotgun (WGS) entry which is preliminary data.</text>
</comment>
<dbReference type="Proteomes" id="UP000306102">
    <property type="component" value="Unassembled WGS sequence"/>
</dbReference>
<feature type="repeat" description="WD" evidence="1">
    <location>
        <begin position="1397"/>
        <end position="1438"/>
    </location>
</feature>
<dbReference type="PANTHER" id="PTHR13950:SF9">
    <property type="entry name" value="RABCONNECTIN-3A"/>
    <property type="match status" value="1"/>
</dbReference>
<name>A0A4S4E671_CAMSN</name>
<evidence type="ECO:0000259" key="3">
    <source>
        <dbReference type="Pfam" id="PF12234"/>
    </source>
</evidence>
<dbReference type="Pfam" id="PF12234">
    <property type="entry name" value="Rav1p_C"/>
    <property type="match status" value="1"/>
</dbReference>
<dbReference type="SUPFAM" id="SSF50978">
    <property type="entry name" value="WD40 repeat-like"/>
    <property type="match status" value="1"/>
</dbReference>
<accession>A0A4S4E671</accession>
<dbReference type="InterPro" id="IPR036322">
    <property type="entry name" value="WD40_repeat_dom_sf"/>
</dbReference>
<dbReference type="Pfam" id="PF00400">
    <property type="entry name" value="WD40"/>
    <property type="match status" value="2"/>
</dbReference>
<dbReference type="GO" id="GO:0007035">
    <property type="term" value="P:vacuolar acidification"/>
    <property type="evidence" value="ECO:0007669"/>
    <property type="project" value="TreeGrafter"/>
</dbReference>
<sequence>MSRQFTESCRTHKGANRNQCRDSLQSLVGPTKELTGINVGTVYRVLSDPLKNRILKRDDAEEDAEEDVREQQSRGGEGTEDSQRSRTQRSRCSVAGDKEDQYWREAEGSKSRAAKKREEEKEKRAEAAARKAEARRIAEQEEKELEKARRKPNKKANRVLIPVPKVTESELQRQREAEQAQILKIAEVLRWVMNMTAIVKMEKLARQQYLKSKDPKACALLYIALNRLQVLSSLFKISKDEKDKPLVGFLSRNFQEDKNKAAALKNAYVLMGRHQLELAVAFFLLGGDTSSAVNVCAKNLGDEQLALVICRLVEGYGGPLERHLISKFLLPSAIEKGDSWLASFLEWMLGNYAQSFLSMLGIQKDSPINNLALFSNHTSFLDPSIGQYCLMLANKNRMKNAVGEHNAAVLGRWAVLMSSTALNRSGMPIEALECLSSPLNMLGGSDQGSRSDIGKIEGLNKLLKPFPYNSSSNWISDDVAFHMETHAKLDLAMRYISKLLREHPSWPGTNMAPTEACKSSKYETQQFKILLENFQHKLMAGLAYFEQKFCLIPLHLINMIVTSLSNNGLLFIGYHILHGYASQYSSQDKRAEYDSFLLYPIKPKLLVKATEEMSCLFSRYIVACSITCSLPKSRSTNSNVAGENGFDWSAAWQFYMQGLLWSLWRLRATLKLFPDSCVEDFIRIPSTILDLSEYCVYFASAWLQRNYKGLILIMKPLLLSCINGHAYEITMADLKKLLHENEELFSHNTLIDNTRSAVQFTEAAQPDQDEVIISSLPEDVRWQIIGAASWGHMSAYLKHQMNSLSQNLEDSYSFGPFYRLSSMSNPDISESDGNNMHKQMRLVSVVLAKLLKTTSAQISSSCTKKFASFVLQKMEDGSNEPILMWLEGFSESHQKTLDKHLSQDVDSRDVMNTENDLSAFDMLWDFFADPKVILDGLAQENFEWKQYIKPKSSKEWSDIFVATTGENKAEESCDQESRVGSIFAGSGTGSPVRGPSLDGHSFLSFGQSNTMLSEKVLPFQNTKEVYKRNGELLEALCINSIDQKQAALASNRKGIIFFNWEDELPIRDHSNYIWAEADWPQNGWAGSESTPVPTCVSPGVGLGSKKGTHLGLGGATIGVGSLARPGKDLTGGGAFGIPGYAGMGASGLGWGIQDDFEEFIDPPATLENINTRAFSSHPSRPFFLVGSSNTHIYLWEFGKDKATATYGVLPAANVPPPYALASISAVHFDNCGHRFATGALDGTVCTWQLEVGGRSNIRPTESSLCFNNHASDVTYVTASGSIIAAAGYSSNGVNVVIWDTLAPPTTSRASIMCHEGGARSLSVFDNDIGSGSVSPFIVTGGKGGDVGLHDFRYIATGRTKRHRHFANSEPDSNTSLTADAQNRTGDQNRDGMLWYIPKAHLGTVTKISTIPNSSLFLTGSKDGDVKLWDAKTAKLAAVTDVQVISHGFLTCGGDGCVKLIQFKGQT</sequence>
<feature type="compositionally biased region" description="Basic and acidic residues" evidence="2">
    <location>
        <begin position="96"/>
        <end position="137"/>
    </location>
</feature>
<dbReference type="SMART" id="SM00320">
    <property type="entry name" value="WD40"/>
    <property type="match status" value="5"/>
</dbReference>
<dbReference type="PANTHER" id="PTHR13950">
    <property type="entry name" value="RABCONNECTIN-RELATED"/>
    <property type="match status" value="1"/>
</dbReference>
<protein>
    <recommendedName>
        <fullName evidence="3">RAVE complex protein Rav1 C-terminal domain-containing protein</fullName>
    </recommendedName>
</protein>
<keyword evidence="5" id="KW-1185">Reference proteome</keyword>
<evidence type="ECO:0000256" key="1">
    <source>
        <dbReference type="PROSITE-ProRule" id="PRU00221"/>
    </source>
</evidence>
<gene>
    <name evidence="4" type="ORF">TEA_012989</name>
</gene>
<organism evidence="4 5">
    <name type="scientific">Camellia sinensis var. sinensis</name>
    <name type="common">China tea</name>
    <dbReference type="NCBI Taxonomy" id="542762"/>
    <lineage>
        <taxon>Eukaryota</taxon>
        <taxon>Viridiplantae</taxon>
        <taxon>Streptophyta</taxon>
        <taxon>Embryophyta</taxon>
        <taxon>Tracheophyta</taxon>
        <taxon>Spermatophyta</taxon>
        <taxon>Magnoliopsida</taxon>
        <taxon>eudicotyledons</taxon>
        <taxon>Gunneridae</taxon>
        <taxon>Pentapetalae</taxon>
        <taxon>asterids</taxon>
        <taxon>Ericales</taxon>
        <taxon>Theaceae</taxon>
        <taxon>Camellia</taxon>
    </lineage>
</organism>
<feature type="compositionally biased region" description="Polar residues" evidence="2">
    <location>
        <begin position="1369"/>
        <end position="1385"/>
    </location>
</feature>
<dbReference type="FunFam" id="2.130.10.10:FF:001240">
    <property type="entry name" value="Transducin family protein / WD-40 repeat family protein"/>
    <property type="match status" value="1"/>
</dbReference>
<keyword evidence="1" id="KW-0853">WD repeat</keyword>
<reference evidence="4 5" key="1">
    <citation type="journal article" date="2018" name="Proc. Natl. Acad. Sci. U.S.A.">
        <title>Draft genome sequence of Camellia sinensis var. sinensis provides insights into the evolution of the tea genome and tea quality.</title>
        <authorList>
            <person name="Wei C."/>
            <person name="Yang H."/>
            <person name="Wang S."/>
            <person name="Zhao J."/>
            <person name="Liu C."/>
            <person name="Gao L."/>
            <person name="Xia E."/>
            <person name="Lu Y."/>
            <person name="Tai Y."/>
            <person name="She G."/>
            <person name="Sun J."/>
            <person name="Cao H."/>
            <person name="Tong W."/>
            <person name="Gao Q."/>
            <person name="Li Y."/>
            <person name="Deng W."/>
            <person name="Jiang X."/>
            <person name="Wang W."/>
            <person name="Chen Q."/>
            <person name="Zhang S."/>
            <person name="Li H."/>
            <person name="Wu J."/>
            <person name="Wang P."/>
            <person name="Li P."/>
            <person name="Shi C."/>
            <person name="Zheng F."/>
            <person name="Jian J."/>
            <person name="Huang B."/>
            <person name="Shan D."/>
            <person name="Shi M."/>
            <person name="Fang C."/>
            <person name="Yue Y."/>
            <person name="Li F."/>
            <person name="Li D."/>
            <person name="Wei S."/>
            <person name="Han B."/>
            <person name="Jiang C."/>
            <person name="Yin Y."/>
            <person name="Xia T."/>
            <person name="Zhang Z."/>
            <person name="Bennetzen J.L."/>
            <person name="Zhao S."/>
            <person name="Wan X."/>
        </authorList>
    </citation>
    <scope>NUCLEOTIDE SEQUENCE [LARGE SCALE GENOMIC DNA]</scope>
    <source>
        <strain evidence="5">cv. Shuchazao</strain>
        <tissue evidence="4">Leaf</tissue>
    </source>
</reference>
<dbReference type="InterPro" id="IPR022033">
    <property type="entry name" value="Rav1p_C"/>
</dbReference>
<dbReference type="GO" id="GO:0043291">
    <property type="term" value="C:RAVE complex"/>
    <property type="evidence" value="ECO:0007669"/>
    <property type="project" value="TreeGrafter"/>
</dbReference>
<evidence type="ECO:0000256" key="2">
    <source>
        <dbReference type="SAM" id="MobiDB-lite"/>
    </source>
</evidence>
<feature type="region of interest" description="Disordered" evidence="2">
    <location>
        <begin position="1364"/>
        <end position="1385"/>
    </location>
</feature>
<feature type="domain" description="RAVE complex protein Rav1 C-terminal" evidence="3">
    <location>
        <begin position="185"/>
        <end position="359"/>
    </location>
</feature>
<dbReference type="STRING" id="542762.A0A4S4E671"/>
<evidence type="ECO:0000313" key="4">
    <source>
        <dbReference type="EMBL" id="THG11492.1"/>
    </source>
</evidence>